<dbReference type="AlphaFoldDB" id="A0A5J4KYC0"/>
<comment type="caution">
    <text evidence="5">The sequence shown here is derived from an EMBL/GenBank/DDBJ whole genome shotgun (WGS) entry which is preliminary data.</text>
</comment>
<accession>A0A5J4KYC0</accession>
<gene>
    <name evidence="5" type="ORF">A45J_0676</name>
</gene>
<sequence>MLEIEVKDINNDVKGKIALSDVIFNNPASESVVHSAVVSYLANQRQGTHATKTRGLVSGGGKKPWKQKKTGRARHGSIRSPIWRGGGIVFGPQPRDYSINLTKNMRKVALYKALTMKLSDGEVVVVDSISIDKPKTKDIIKIMNNLGLFDKTVLIVLPEKDENVMLSVRNIPTVDVIRVSDLNAYYIAAFDCVLFTSDAIEKLQSSIAEVAA</sequence>
<dbReference type="GO" id="GO:0005840">
    <property type="term" value="C:ribosome"/>
    <property type="evidence" value="ECO:0007669"/>
    <property type="project" value="UniProtKB-KW"/>
</dbReference>
<dbReference type="GO" id="GO:1990904">
    <property type="term" value="C:ribonucleoprotein complex"/>
    <property type="evidence" value="ECO:0007669"/>
    <property type="project" value="UniProtKB-KW"/>
</dbReference>
<dbReference type="SUPFAM" id="SSF52166">
    <property type="entry name" value="Ribosomal protein L4"/>
    <property type="match status" value="1"/>
</dbReference>
<dbReference type="HAMAP" id="MF_01328_B">
    <property type="entry name" value="Ribosomal_uL4_B"/>
    <property type="match status" value="1"/>
</dbReference>
<dbReference type="PANTHER" id="PTHR10746">
    <property type="entry name" value="50S RIBOSOMAL PROTEIN L4"/>
    <property type="match status" value="1"/>
</dbReference>
<dbReference type="InterPro" id="IPR002136">
    <property type="entry name" value="Ribosomal_uL4"/>
</dbReference>
<keyword evidence="2 5" id="KW-0689">Ribosomal protein</keyword>
<evidence type="ECO:0000256" key="3">
    <source>
        <dbReference type="ARBA" id="ARBA00023274"/>
    </source>
</evidence>
<dbReference type="EMBL" id="BLAB01000001">
    <property type="protein sequence ID" value="GER92945.1"/>
    <property type="molecule type" value="Genomic_DNA"/>
</dbReference>
<feature type="compositionally biased region" description="Basic residues" evidence="4">
    <location>
        <begin position="63"/>
        <end position="76"/>
    </location>
</feature>
<evidence type="ECO:0000313" key="5">
    <source>
        <dbReference type="EMBL" id="GER92945.1"/>
    </source>
</evidence>
<keyword evidence="3" id="KW-0687">Ribonucleoprotein</keyword>
<feature type="region of interest" description="Disordered" evidence="4">
    <location>
        <begin position="49"/>
        <end position="76"/>
    </location>
</feature>
<organism evidence="5">
    <name type="scientific">hot springs metagenome</name>
    <dbReference type="NCBI Taxonomy" id="433727"/>
    <lineage>
        <taxon>unclassified sequences</taxon>
        <taxon>metagenomes</taxon>
        <taxon>ecological metagenomes</taxon>
    </lineage>
</organism>
<reference evidence="5" key="1">
    <citation type="submission" date="2019-10" db="EMBL/GenBank/DDBJ databases">
        <title>Metagenomic sequencing of thiosulfate-disproportionating enrichment culture.</title>
        <authorList>
            <person name="Umezawa K."/>
            <person name="Kojima H."/>
            <person name="Fukui M."/>
        </authorList>
    </citation>
    <scope>NUCLEOTIDE SEQUENCE</scope>
    <source>
        <strain evidence="5">45J</strain>
    </source>
</reference>
<comment type="similarity">
    <text evidence="1">Belongs to the universal ribosomal protein uL4 family.</text>
</comment>
<dbReference type="Pfam" id="PF00573">
    <property type="entry name" value="Ribosomal_L4"/>
    <property type="match status" value="1"/>
</dbReference>
<dbReference type="GO" id="GO:0006412">
    <property type="term" value="P:translation"/>
    <property type="evidence" value="ECO:0007669"/>
    <property type="project" value="InterPro"/>
</dbReference>
<dbReference type="InterPro" id="IPR023574">
    <property type="entry name" value="Ribosomal_uL4_dom_sf"/>
</dbReference>
<evidence type="ECO:0000256" key="1">
    <source>
        <dbReference type="ARBA" id="ARBA00010528"/>
    </source>
</evidence>
<dbReference type="InterPro" id="IPR013005">
    <property type="entry name" value="Ribosomal_uL4-like"/>
</dbReference>
<proteinExistence type="inferred from homology"/>
<evidence type="ECO:0000256" key="4">
    <source>
        <dbReference type="SAM" id="MobiDB-lite"/>
    </source>
</evidence>
<dbReference type="NCBIfam" id="TIGR03953">
    <property type="entry name" value="rplD_bact"/>
    <property type="match status" value="1"/>
</dbReference>
<dbReference type="GO" id="GO:0003735">
    <property type="term" value="F:structural constituent of ribosome"/>
    <property type="evidence" value="ECO:0007669"/>
    <property type="project" value="InterPro"/>
</dbReference>
<dbReference type="PANTHER" id="PTHR10746:SF6">
    <property type="entry name" value="LARGE RIBOSOMAL SUBUNIT PROTEIN UL4M"/>
    <property type="match status" value="1"/>
</dbReference>
<protein>
    <submittedName>
        <fullName evidence="5">50S ribosomal protein L4</fullName>
    </submittedName>
</protein>
<dbReference type="Gene3D" id="3.40.1370.10">
    <property type="match status" value="1"/>
</dbReference>
<name>A0A5J4KYC0_9ZZZZ</name>
<evidence type="ECO:0000256" key="2">
    <source>
        <dbReference type="ARBA" id="ARBA00022980"/>
    </source>
</evidence>